<comment type="caution">
    <text evidence="5">The sequence shown here is derived from an EMBL/GenBank/DDBJ whole genome shotgun (WGS) entry which is preliminary data.</text>
</comment>
<evidence type="ECO:0000256" key="1">
    <source>
        <dbReference type="ARBA" id="ARBA00001933"/>
    </source>
</evidence>
<evidence type="ECO:0000256" key="3">
    <source>
        <dbReference type="ARBA" id="ARBA00022898"/>
    </source>
</evidence>
<feature type="domain" description="Aromatic amino acid beta-eliminating lyase/threonine aldolase" evidence="4">
    <location>
        <begin position="17"/>
        <end position="303"/>
    </location>
</feature>
<dbReference type="PANTHER" id="PTHR48097:SF5">
    <property type="entry name" value="LOW SPECIFICITY L-THREONINE ALDOLASE"/>
    <property type="match status" value="1"/>
</dbReference>
<name>A0ABP9HM12_9ACTN</name>
<dbReference type="Pfam" id="PF01212">
    <property type="entry name" value="Beta_elim_lyase"/>
    <property type="match status" value="1"/>
</dbReference>
<dbReference type="Proteomes" id="UP001501195">
    <property type="component" value="Unassembled WGS sequence"/>
</dbReference>
<dbReference type="InterPro" id="IPR001597">
    <property type="entry name" value="ArAA_b-elim_lyase/Thr_aldolase"/>
</dbReference>
<sequence length="363" mass="37484">MPAVTTSRLHDPAVRGFASDNAAGAHPEVLAALAAANDGHVGSYGADPYTAALADVVRRHFGPQAQVHPVLSGTGANVVALQALTRRWEAVACARGAHVDDDEGGAPEHVGGIKLVGLPAVDGKVTPDDLEAAAVRAAAPMRAPLGAVSLTQSTELGTCYTPEETAALTRRAHDLGLRVHLDGARLVNAAVALGCDLRALTTDAGVDVVSLGATKNGALLADAVVVCRPGTAEGLERLRKQSLQLASKTRFVAAQLLALLDGDLWRTSAAHANAMAARLAAAVADVPGVRITRPVQVNAVFAVLPAPARARLQERFAFHLWDATTGEVRWMTAFDTRDEDVDRFAAAVAAECAQDTGARAGAA</sequence>
<dbReference type="PANTHER" id="PTHR48097">
    <property type="entry name" value="L-THREONINE ALDOLASE-RELATED"/>
    <property type="match status" value="1"/>
</dbReference>
<gene>
    <name evidence="5" type="ORF">GCM10023225_13670</name>
</gene>
<reference evidence="6" key="1">
    <citation type="journal article" date="2019" name="Int. J. Syst. Evol. Microbiol.">
        <title>The Global Catalogue of Microorganisms (GCM) 10K type strain sequencing project: providing services to taxonomists for standard genome sequencing and annotation.</title>
        <authorList>
            <consortium name="The Broad Institute Genomics Platform"/>
            <consortium name="The Broad Institute Genome Sequencing Center for Infectious Disease"/>
            <person name="Wu L."/>
            <person name="Ma J."/>
        </authorList>
    </citation>
    <scope>NUCLEOTIDE SEQUENCE [LARGE SCALE GENOMIC DNA]</scope>
    <source>
        <strain evidence="6">JCM 18126</strain>
    </source>
</reference>
<accession>A0ABP9HM12</accession>
<dbReference type="InterPro" id="IPR015424">
    <property type="entry name" value="PyrdxlP-dep_Trfase"/>
</dbReference>
<evidence type="ECO:0000256" key="2">
    <source>
        <dbReference type="ARBA" id="ARBA00006966"/>
    </source>
</evidence>
<evidence type="ECO:0000259" key="4">
    <source>
        <dbReference type="Pfam" id="PF01212"/>
    </source>
</evidence>
<dbReference type="InterPro" id="IPR015421">
    <property type="entry name" value="PyrdxlP-dep_Trfase_major"/>
</dbReference>
<organism evidence="5 6">
    <name type="scientific">Kineococcus glutinatus</name>
    <dbReference type="NCBI Taxonomy" id="1070872"/>
    <lineage>
        <taxon>Bacteria</taxon>
        <taxon>Bacillati</taxon>
        <taxon>Actinomycetota</taxon>
        <taxon>Actinomycetes</taxon>
        <taxon>Kineosporiales</taxon>
        <taxon>Kineosporiaceae</taxon>
        <taxon>Kineococcus</taxon>
    </lineage>
</organism>
<evidence type="ECO:0000313" key="6">
    <source>
        <dbReference type="Proteomes" id="UP001501195"/>
    </source>
</evidence>
<protein>
    <submittedName>
        <fullName evidence="5">Low specificity L-threonine aldolase</fullName>
    </submittedName>
</protein>
<dbReference type="EMBL" id="BAABIL010000179">
    <property type="protein sequence ID" value="GAA4973620.1"/>
    <property type="molecule type" value="Genomic_DNA"/>
</dbReference>
<dbReference type="InterPro" id="IPR015422">
    <property type="entry name" value="PyrdxlP-dep_Trfase_small"/>
</dbReference>
<comment type="similarity">
    <text evidence="2">Belongs to the threonine aldolase family.</text>
</comment>
<proteinExistence type="inferred from homology"/>
<evidence type="ECO:0000313" key="5">
    <source>
        <dbReference type="EMBL" id="GAA4973620.1"/>
    </source>
</evidence>
<comment type="cofactor">
    <cofactor evidence="1">
        <name>pyridoxal 5'-phosphate</name>
        <dbReference type="ChEBI" id="CHEBI:597326"/>
    </cofactor>
</comment>
<keyword evidence="3" id="KW-0663">Pyridoxal phosphate</keyword>
<dbReference type="Gene3D" id="3.90.1150.10">
    <property type="entry name" value="Aspartate Aminotransferase, domain 1"/>
    <property type="match status" value="1"/>
</dbReference>
<dbReference type="Gene3D" id="3.40.640.10">
    <property type="entry name" value="Type I PLP-dependent aspartate aminotransferase-like (Major domain)"/>
    <property type="match status" value="1"/>
</dbReference>
<dbReference type="SUPFAM" id="SSF53383">
    <property type="entry name" value="PLP-dependent transferases"/>
    <property type="match status" value="1"/>
</dbReference>
<keyword evidence="6" id="KW-1185">Reference proteome</keyword>